<gene>
    <name evidence="9" type="ORF">AVDCRST_MAG56-4803</name>
</gene>
<evidence type="ECO:0000256" key="2">
    <source>
        <dbReference type="ARBA" id="ARBA00022475"/>
    </source>
</evidence>
<name>A0A6J4K248_9SPHI</name>
<feature type="domain" description="MacB-like periplasmic core" evidence="8">
    <location>
        <begin position="20"/>
        <end position="255"/>
    </location>
</feature>
<keyword evidence="4 6" id="KW-1133">Transmembrane helix</keyword>
<evidence type="ECO:0000259" key="8">
    <source>
        <dbReference type="Pfam" id="PF12704"/>
    </source>
</evidence>
<comment type="subcellular location">
    <subcellularLocation>
        <location evidence="1">Cell membrane</location>
        <topology evidence="1">Multi-pass membrane protein</topology>
    </subcellularLocation>
</comment>
<keyword evidence="2" id="KW-1003">Cell membrane</keyword>
<dbReference type="PANTHER" id="PTHR30572">
    <property type="entry name" value="MEMBRANE COMPONENT OF TRANSPORTER-RELATED"/>
    <property type="match status" value="1"/>
</dbReference>
<evidence type="ECO:0000313" key="9">
    <source>
        <dbReference type="EMBL" id="CAA9293296.1"/>
    </source>
</evidence>
<feature type="domain" description="ABC3 transporter permease C-terminal" evidence="7">
    <location>
        <begin position="302"/>
        <end position="414"/>
    </location>
</feature>
<evidence type="ECO:0000259" key="7">
    <source>
        <dbReference type="Pfam" id="PF02687"/>
    </source>
</evidence>
<feature type="transmembrane region" description="Helical" evidence="6">
    <location>
        <begin position="296"/>
        <end position="318"/>
    </location>
</feature>
<feature type="transmembrane region" description="Helical" evidence="6">
    <location>
        <begin position="438"/>
        <end position="459"/>
    </location>
</feature>
<sequence>MLYNYLKVALRALRKRQAFTFINMAGLAFGIAAFLLILQYVAFEWNTNRFHRNGDRIYRVVVEEKDQKALVTAPAIAATLKQYLPDIASYTRVAPNIGNGTITYLDDNGAKGNNAAKAKPVSLRENRVLYVDDNFLDVFTFPVVKGRPSLPGPQTMALSESQSRKYFGDRNPLGKVLVLNNRFGSTPYTVTAVFKDVPANSDLQFDVLLSLQTLAIEANRNGNPWADPNGWDGSITIAFLTLKEGADAARNAAQATMLAARRRPGDDVKIWFQPLSEIHLAPSLGYHLPTTGQLELVLLLTAVSVLVLTIAWVNYVNLATAHALDRAREVGIRKVVGAGRGQLVTQYLLESLLLNAAGLGLALLLVNLLQPGFNAVIGKPLSLGALDQGWFLAGGLLFVVLGTLVSGGYVAVVLSAFQPIVVLKGTFKRSAGGALLRKGLVVFQFSVSILFIVGTFVLYRQLGYMRDQQRLGMNLDQLLVISGPSLDSPEGNQQKQTFQQELSRLSFVEAIAISGNVPGNGHNFNANGFTSAQAAPGTEKESFSILMINDQYLNVYGIKLLAGTNFTPAMSENGWEQGKMMVNESAARLLGYATPAQAVGKTVKWGKDYEIVGVVQDYHHASMRDPIAPTLFLPDGRGNVTLKMSAEGMPGKLARIGALHRRHFPADPFEYFFADENYDKQYQAEKKLGQLFTASSVLAVCIACLGLFGLAAYMATQRAKEIGIRKVMGASTFSLVRLLSADFLKLVVIAFVVAVPVAWYAVRQGLQHFAYQIPFPWWIVGLTGLLAFGIALATVSFQSIKLALTNPSASLRSE</sequence>
<dbReference type="EMBL" id="CADCTQ010000400">
    <property type="protein sequence ID" value="CAA9293296.1"/>
    <property type="molecule type" value="Genomic_DNA"/>
</dbReference>
<dbReference type="Pfam" id="PF12704">
    <property type="entry name" value="MacB_PCD"/>
    <property type="match status" value="2"/>
</dbReference>
<feature type="domain" description="MacB-like periplasmic core" evidence="8">
    <location>
        <begin position="447"/>
        <end position="634"/>
    </location>
</feature>
<accession>A0A6J4K248</accession>
<evidence type="ECO:0000256" key="1">
    <source>
        <dbReference type="ARBA" id="ARBA00004651"/>
    </source>
</evidence>
<feature type="domain" description="ABC3 transporter permease C-terminal" evidence="7">
    <location>
        <begin position="696"/>
        <end position="806"/>
    </location>
</feature>
<proteinExistence type="predicted"/>
<evidence type="ECO:0000256" key="4">
    <source>
        <dbReference type="ARBA" id="ARBA00022989"/>
    </source>
</evidence>
<evidence type="ECO:0008006" key="10">
    <source>
        <dbReference type="Google" id="ProtNLM"/>
    </source>
</evidence>
<organism evidence="9">
    <name type="scientific">uncultured Cytophagales bacterium</name>
    <dbReference type="NCBI Taxonomy" id="158755"/>
    <lineage>
        <taxon>Bacteria</taxon>
        <taxon>Pseudomonadati</taxon>
        <taxon>Bacteroidota</taxon>
        <taxon>Sphingobacteriia</taxon>
        <taxon>Sphingobacteriales</taxon>
        <taxon>environmental samples</taxon>
    </lineage>
</organism>
<feature type="transmembrane region" description="Helical" evidence="6">
    <location>
        <begin position="735"/>
        <end position="762"/>
    </location>
</feature>
<feature type="transmembrane region" description="Helical" evidence="6">
    <location>
        <begin position="691"/>
        <end position="714"/>
    </location>
</feature>
<feature type="transmembrane region" description="Helical" evidence="6">
    <location>
        <begin position="777"/>
        <end position="797"/>
    </location>
</feature>
<reference evidence="9" key="1">
    <citation type="submission" date="2020-02" db="EMBL/GenBank/DDBJ databases">
        <authorList>
            <person name="Meier V. D."/>
        </authorList>
    </citation>
    <scope>NUCLEOTIDE SEQUENCE</scope>
    <source>
        <strain evidence="9">AVDCRST_MAG56</strain>
    </source>
</reference>
<protein>
    <recommendedName>
        <fullName evidence="10">ABC transporter, permease protein</fullName>
    </recommendedName>
</protein>
<evidence type="ECO:0000256" key="3">
    <source>
        <dbReference type="ARBA" id="ARBA00022692"/>
    </source>
</evidence>
<dbReference type="GO" id="GO:0022857">
    <property type="term" value="F:transmembrane transporter activity"/>
    <property type="evidence" value="ECO:0007669"/>
    <property type="project" value="TreeGrafter"/>
</dbReference>
<evidence type="ECO:0000256" key="5">
    <source>
        <dbReference type="ARBA" id="ARBA00023136"/>
    </source>
</evidence>
<feature type="transmembrane region" description="Helical" evidence="6">
    <location>
        <begin position="21"/>
        <end position="43"/>
    </location>
</feature>
<keyword evidence="3 6" id="KW-0812">Transmembrane</keyword>
<dbReference type="Pfam" id="PF02687">
    <property type="entry name" value="FtsX"/>
    <property type="match status" value="2"/>
</dbReference>
<keyword evidence="5 6" id="KW-0472">Membrane</keyword>
<feature type="transmembrane region" description="Helical" evidence="6">
    <location>
        <begin position="390"/>
        <end position="417"/>
    </location>
</feature>
<feature type="transmembrane region" description="Helical" evidence="6">
    <location>
        <begin position="352"/>
        <end position="370"/>
    </location>
</feature>
<dbReference type="GO" id="GO:0005886">
    <property type="term" value="C:plasma membrane"/>
    <property type="evidence" value="ECO:0007669"/>
    <property type="project" value="UniProtKB-SubCell"/>
</dbReference>
<dbReference type="PANTHER" id="PTHR30572:SF18">
    <property type="entry name" value="ABC-TYPE MACROLIDE FAMILY EXPORT SYSTEM PERMEASE COMPONENT 2"/>
    <property type="match status" value="1"/>
</dbReference>
<evidence type="ECO:0000256" key="6">
    <source>
        <dbReference type="SAM" id="Phobius"/>
    </source>
</evidence>
<dbReference type="InterPro" id="IPR050250">
    <property type="entry name" value="Macrolide_Exporter_MacB"/>
</dbReference>
<dbReference type="InterPro" id="IPR025857">
    <property type="entry name" value="MacB_PCD"/>
</dbReference>
<dbReference type="AlphaFoldDB" id="A0A6J4K248"/>
<dbReference type="InterPro" id="IPR003838">
    <property type="entry name" value="ABC3_permease_C"/>
</dbReference>